<dbReference type="KEGG" id="tsy:THSYN_13890"/>
<sequence length="198" mass="20767">MRPLPRHCFPTALVLAVILTAPAGATVQNYELNLGPYGSGAFAFDDVDIVWGADHAVDGGVLALDKFLNFHFSFDGSLFAVADVTGQGAWFYGDNVALEPDLFVGLDLSGSKDGDSIDFTPGFGLSRDDLGTFQGVGDLGGDTGPIALTPDNLYLSLVPEPNPWPLALPALAFALRARARRRAGMVGRMPAGQSATAL</sequence>
<evidence type="ECO:0000256" key="1">
    <source>
        <dbReference type="SAM" id="SignalP"/>
    </source>
</evidence>
<keyword evidence="1" id="KW-0732">Signal</keyword>
<name>A0A2K8UA57_9GAMM</name>
<dbReference type="RefSeq" id="WP_100919693.1">
    <property type="nucleotide sequence ID" value="NZ_CP020370.1"/>
</dbReference>
<feature type="chain" id="PRO_5014778439" description="PEP-CTERM protein-sorting domain-containing protein" evidence="1">
    <location>
        <begin position="26"/>
        <end position="198"/>
    </location>
</feature>
<dbReference type="Proteomes" id="UP000232638">
    <property type="component" value="Chromosome"/>
</dbReference>
<evidence type="ECO:0000313" key="3">
    <source>
        <dbReference type="Proteomes" id="UP000232638"/>
    </source>
</evidence>
<evidence type="ECO:0008006" key="4">
    <source>
        <dbReference type="Google" id="ProtNLM"/>
    </source>
</evidence>
<protein>
    <recommendedName>
        <fullName evidence="4">PEP-CTERM protein-sorting domain-containing protein</fullName>
    </recommendedName>
</protein>
<evidence type="ECO:0000313" key="2">
    <source>
        <dbReference type="EMBL" id="AUB81941.1"/>
    </source>
</evidence>
<keyword evidence="3" id="KW-1185">Reference proteome</keyword>
<proteinExistence type="predicted"/>
<feature type="signal peptide" evidence="1">
    <location>
        <begin position="1"/>
        <end position="25"/>
    </location>
</feature>
<gene>
    <name evidence="2" type="ORF">THSYN_13890</name>
</gene>
<organism evidence="2 3">
    <name type="scientific">Candidatus Thiodictyon syntrophicum</name>
    <dbReference type="NCBI Taxonomy" id="1166950"/>
    <lineage>
        <taxon>Bacteria</taxon>
        <taxon>Pseudomonadati</taxon>
        <taxon>Pseudomonadota</taxon>
        <taxon>Gammaproteobacteria</taxon>
        <taxon>Chromatiales</taxon>
        <taxon>Chromatiaceae</taxon>
        <taxon>Thiodictyon</taxon>
    </lineage>
</organism>
<accession>A0A2K8UA57</accession>
<dbReference type="AlphaFoldDB" id="A0A2K8UA57"/>
<dbReference type="EMBL" id="CP020370">
    <property type="protein sequence ID" value="AUB81941.1"/>
    <property type="molecule type" value="Genomic_DNA"/>
</dbReference>
<reference evidence="2 3" key="1">
    <citation type="submission" date="2017-03" db="EMBL/GenBank/DDBJ databases">
        <title>Complete genome sequence of Candidatus 'Thiodictyon syntrophicum' sp. nov. strain Cad16T, a photolithoautotroph purple sulfur bacterium isolated from an alpine meromictic lake.</title>
        <authorList>
            <person name="Luedin S.M."/>
            <person name="Pothier J.F."/>
            <person name="Danza F."/>
            <person name="Storelli N."/>
            <person name="Wittwer M."/>
            <person name="Tonolla M."/>
        </authorList>
    </citation>
    <scope>NUCLEOTIDE SEQUENCE [LARGE SCALE GENOMIC DNA]</scope>
    <source>
        <strain evidence="2 3">Cad16T</strain>
    </source>
</reference>